<reference evidence="1 2" key="2">
    <citation type="journal article" date="2012" name="J. Bacteriol.">
        <title>Genome Sequence of Edwardsiella ictaluri 93-146, a Strain Associated with a Natural Channel Catfish Outbreak of Enteric Septicemia of Catfish.</title>
        <authorList>
            <person name="Williams M.L."/>
            <person name="Gillaspy A.F."/>
            <person name="Dyer D.W."/>
            <person name="Thune R.L."/>
            <person name="Waldbieser G.C."/>
            <person name="Schuster S.C."/>
            <person name="Gipson J."/>
            <person name="Zaitshik J."/>
            <person name="Landry C."/>
            <person name="Banes M.M."/>
            <person name="Lawrence M.L."/>
        </authorList>
    </citation>
    <scope>NUCLEOTIDE SEQUENCE [LARGE SCALE GENOMIC DNA]</scope>
    <source>
        <strain evidence="1 2">93-146</strain>
    </source>
</reference>
<dbReference type="PATRIC" id="fig|634503.3.peg.1807"/>
<protein>
    <submittedName>
        <fullName evidence="1">Phage regulatory protein, Rha family</fullName>
    </submittedName>
</protein>
<dbReference type="GeneID" id="69538956"/>
<evidence type="ECO:0000313" key="1">
    <source>
        <dbReference type="EMBL" id="ACR69197.1"/>
    </source>
</evidence>
<dbReference type="Pfam" id="PF09669">
    <property type="entry name" value="Phage_pRha"/>
    <property type="match status" value="1"/>
</dbReference>
<sequence>MTISHASNITRPPKVSIHDGRAVTTTDDVAAYFGKQAHHVVQKVESLDCSKYFTIRNFSRMVKNKAIGSGAERQVVYYEMTKDGFVFLVMGFTGKRAAAFKEAYIAEFNRMERQLLTRQQGAYSAPKPQPLCDGEIKNLKWLIDSIVNPFRFRAAWNQGVWYALRQATGVPSPYPFTAADLPALARELQRIMEISHETRSLLQQLEKQVLQQVVRNRGELRPVLNHIQHEFRQLSLLGETRSRLNNVERQSLARLERRAG</sequence>
<dbReference type="Proteomes" id="UP000001485">
    <property type="component" value="Chromosome"/>
</dbReference>
<organism evidence="1 2">
    <name type="scientific">Edwardsiella ictaluri (strain 93-146)</name>
    <dbReference type="NCBI Taxonomy" id="634503"/>
    <lineage>
        <taxon>Bacteria</taxon>
        <taxon>Pseudomonadati</taxon>
        <taxon>Pseudomonadota</taxon>
        <taxon>Gammaproteobacteria</taxon>
        <taxon>Enterobacterales</taxon>
        <taxon>Hafniaceae</taxon>
        <taxon>Edwardsiella</taxon>
    </lineage>
</organism>
<evidence type="ECO:0000313" key="2">
    <source>
        <dbReference type="Proteomes" id="UP000001485"/>
    </source>
</evidence>
<proteinExistence type="predicted"/>
<gene>
    <name evidence="1" type="ordered locus">NT01EI_2021</name>
</gene>
<dbReference type="HOGENOM" id="CLU_046670_10_0_6"/>
<dbReference type="KEGG" id="eic:NT01EI_2021"/>
<name>C5BBM6_EDWI9</name>
<dbReference type="AlphaFoldDB" id="C5BBM6"/>
<reference evidence="2" key="1">
    <citation type="submission" date="2009-03" db="EMBL/GenBank/DDBJ databases">
        <title>Complete genome sequence of Edwardsiella ictaluri 93-146.</title>
        <authorList>
            <person name="Williams M.L."/>
            <person name="Gillaspy A.F."/>
            <person name="Dyer D.W."/>
            <person name="Thune R.L."/>
            <person name="Waldbieser G.C."/>
            <person name="Schuster S.C."/>
            <person name="Gipson J."/>
            <person name="Zaitshik J."/>
            <person name="Landry C."/>
            <person name="Lawrence M.L."/>
        </authorList>
    </citation>
    <scope>NUCLEOTIDE SEQUENCE [LARGE SCALE GENOMIC DNA]</scope>
    <source>
        <strain evidence="2">93-146</strain>
    </source>
</reference>
<dbReference type="NCBIfam" id="TIGR02681">
    <property type="entry name" value="phage_pRha"/>
    <property type="match status" value="1"/>
</dbReference>
<dbReference type="RefSeq" id="WP_015871331.1">
    <property type="nucleotide sequence ID" value="NC_012779.2"/>
</dbReference>
<dbReference type="EMBL" id="CP001600">
    <property type="protein sequence ID" value="ACR69197.1"/>
    <property type="molecule type" value="Genomic_DNA"/>
</dbReference>
<dbReference type="InterPro" id="IPR014054">
    <property type="entry name" value="Phage_regulatory_Rha"/>
</dbReference>
<accession>C5BBM6</accession>